<name>A0A5C3QT95_9AGAR</name>
<dbReference type="InterPro" id="IPR005302">
    <property type="entry name" value="MoCF_Sase_C"/>
</dbReference>
<dbReference type="GO" id="GO:0003824">
    <property type="term" value="F:catalytic activity"/>
    <property type="evidence" value="ECO:0007669"/>
    <property type="project" value="InterPro"/>
</dbReference>
<evidence type="ECO:0000256" key="1">
    <source>
        <dbReference type="SAM" id="MobiDB-lite"/>
    </source>
</evidence>
<accession>A0A5C3QT95</accession>
<dbReference type="InterPro" id="IPR005303">
    <property type="entry name" value="MOCOS_middle"/>
</dbReference>
<evidence type="ECO:0000313" key="3">
    <source>
        <dbReference type="EMBL" id="TFL03479.1"/>
    </source>
</evidence>
<dbReference type="InterPro" id="IPR011037">
    <property type="entry name" value="Pyrv_Knase-like_insert_dom_sf"/>
</dbReference>
<dbReference type="Pfam" id="PF03476">
    <property type="entry name" value="MOSC_N"/>
    <property type="match status" value="1"/>
</dbReference>
<reference evidence="3 4" key="1">
    <citation type="journal article" date="2019" name="Nat. Ecol. Evol.">
        <title>Megaphylogeny resolves global patterns of mushroom evolution.</title>
        <authorList>
            <person name="Varga T."/>
            <person name="Krizsan K."/>
            <person name="Foldi C."/>
            <person name="Dima B."/>
            <person name="Sanchez-Garcia M."/>
            <person name="Sanchez-Ramirez S."/>
            <person name="Szollosi G.J."/>
            <person name="Szarkandi J.G."/>
            <person name="Papp V."/>
            <person name="Albert L."/>
            <person name="Andreopoulos W."/>
            <person name="Angelini C."/>
            <person name="Antonin V."/>
            <person name="Barry K.W."/>
            <person name="Bougher N.L."/>
            <person name="Buchanan P."/>
            <person name="Buyck B."/>
            <person name="Bense V."/>
            <person name="Catcheside P."/>
            <person name="Chovatia M."/>
            <person name="Cooper J."/>
            <person name="Damon W."/>
            <person name="Desjardin D."/>
            <person name="Finy P."/>
            <person name="Geml J."/>
            <person name="Haridas S."/>
            <person name="Hughes K."/>
            <person name="Justo A."/>
            <person name="Karasinski D."/>
            <person name="Kautmanova I."/>
            <person name="Kiss B."/>
            <person name="Kocsube S."/>
            <person name="Kotiranta H."/>
            <person name="LaButti K.M."/>
            <person name="Lechner B.E."/>
            <person name="Liimatainen K."/>
            <person name="Lipzen A."/>
            <person name="Lukacs Z."/>
            <person name="Mihaltcheva S."/>
            <person name="Morgado L.N."/>
            <person name="Niskanen T."/>
            <person name="Noordeloos M.E."/>
            <person name="Ohm R.A."/>
            <person name="Ortiz-Santana B."/>
            <person name="Ovrebo C."/>
            <person name="Racz N."/>
            <person name="Riley R."/>
            <person name="Savchenko A."/>
            <person name="Shiryaev A."/>
            <person name="Soop K."/>
            <person name="Spirin V."/>
            <person name="Szebenyi C."/>
            <person name="Tomsovsky M."/>
            <person name="Tulloss R.E."/>
            <person name="Uehling J."/>
            <person name="Grigoriev I.V."/>
            <person name="Vagvolgyi C."/>
            <person name="Papp T."/>
            <person name="Martin F.M."/>
            <person name="Miettinen O."/>
            <person name="Hibbett D.S."/>
            <person name="Nagy L.G."/>
        </authorList>
    </citation>
    <scope>NUCLEOTIDE SEQUENCE [LARGE SCALE GENOMIC DNA]</scope>
    <source>
        <strain evidence="3 4">CBS 309.79</strain>
    </source>
</reference>
<keyword evidence="4" id="KW-1185">Reference proteome</keyword>
<dbReference type="Pfam" id="PF03473">
    <property type="entry name" value="MOSC"/>
    <property type="match status" value="1"/>
</dbReference>
<dbReference type="STRING" id="1884261.A0A5C3QT95"/>
<evidence type="ECO:0000259" key="2">
    <source>
        <dbReference type="PROSITE" id="PS51340"/>
    </source>
</evidence>
<dbReference type="PANTHER" id="PTHR14237">
    <property type="entry name" value="MOLYBDOPTERIN COFACTOR SULFURASE MOSC"/>
    <property type="match status" value="1"/>
</dbReference>
<proteinExistence type="predicted"/>
<feature type="region of interest" description="Disordered" evidence="1">
    <location>
        <begin position="63"/>
        <end position="89"/>
    </location>
</feature>
<dbReference type="PANTHER" id="PTHR14237:SF19">
    <property type="entry name" value="MITOCHONDRIAL AMIDOXIME REDUCING COMPONENT 1"/>
    <property type="match status" value="1"/>
</dbReference>
<dbReference type="SUPFAM" id="SSF50800">
    <property type="entry name" value="PK beta-barrel domain-like"/>
    <property type="match status" value="1"/>
</dbReference>
<evidence type="ECO:0000313" key="4">
    <source>
        <dbReference type="Proteomes" id="UP000305067"/>
    </source>
</evidence>
<sequence length="419" mass="45615">MSESPTDLFWSIPSLLNIPTLASMYNRHDALESNAFVLWGLTAAAIGLPCYMIYQSQQKVAKGSDNDSASASTEQTARSVMPAQANDKWKGGPVARVKKLLVHPIKSCGGMSLTECRYTPEGLAYDRTWCIVDATTHAVITGRTVPKMVLITPRVEEDSGPPHGGALRISLKSASEELTFSTPLNPDAETLEQWKRLGDVGLWGNTSLEGYVCEFLDRPVSNEAGTTSPSEILSNFLGVSVLLVRKGPKPRWCKPTPDFPDLSGAAIKFQDGYPVLLLSHENLDAITSVVRDHVGRLGVDGRWEKENLEIERFRPNVVIEGAGAFAEDEWQSVVIHSSDVPAAEGTSFNLVSKCTRCLFPNVDISTGVPDKAVPYKMLMKFRAGLVPQEKYKPCVGCNTIPQGSGVLHVGDVLTVAKTW</sequence>
<dbReference type="PROSITE" id="PS51340">
    <property type="entry name" value="MOSC"/>
    <property type="match status" value="1"/>
</dbReference>
<protein>
    <submittedName>
        <fullName evidence="3">MOSC N-terminal beta barrel domain-containing protein</fullName>
    </submittedName>
</protein>
<dbReference type="GO" id="GO:0030151">
    <property type="term" value="F:molybdenum ion binding"/>
    <property type="evidence" value="ECO:0007669"/>
    <property type="project" value="InterPro"/>
</dbReference>
<dbReference type="EMBL" id="ML178820">
    <property type="protein sequence ID" value="TFL03479.1"/>
    <property type="molecule type" value="Genomic_DNA"/>
</dbReference>
<dbReference type="Proteomes" id="UP000305067">
    <property type="component" value="Unassembled WGS sequence"/>
</dbReference>
<feature type="domain" description="MOSC" evidence="2">
    <location>
        <begin position="226"/>
        <end position="416"/>
    </location>
</feature>
<dbReference type="SUPFAM" id="SSF141673">
    <property type="entry name" value="MOSC N-terminal domain-like"/>
    <property type="match status" value="1"/>
</dbReference>
<dbReference type="AlphaFoldDB" id="A0A5C3QT95"/>
<organism evidence="3 4">
    <name type="scientific">Pterulicium gracile</name>
    <dbReference type="NCBI Taxonomy" id="1884261"/>
    <lineage>
        <taxon>Eukaryota</taxon>
        <taxon>Fungi</taxon>
        <taxon>Dikarya</taxon>
        <taxon>Basidiomycota</taxon>
        <taxon>Agaricomycotina</taxon>
        <taxon>Agaricomycetes</taxon>
        <taxon>Agaricomycetidae</taxon>
        <taxon>Agaricales</taxon>
        <taxon>Pleurotineae</taxon>
        <taxon>Pterulaceae</taxon>
        <taxon>Pterulicium</taxon>
    </lineage>
</organism>
<dbReference type="GO" id="GO:0030170">
    <property type="term" value="F:pyridoxal phosphate binding"/>
    <property type="evidence" value="ECO:0007669"/>
    <property type="project" value="InterPro"/>
</dbReference>
<dbReference type="OrthoDB" id="17255at2759"/>
<gene>
    <name evidence="3" type="ORF">BDV98DRAFT_564280</name>
</gene>
<feature type="compositionally biased region" description="Polar residues" evidence="1">
    <location>
        <begin position="66"/>
        <end position="78"/>
    </location>
</feature>